<dbReference type="InterPro" id="IPR006311">
    <property type="entry name" value="TAT_signal"/>
</dbReference>
<feature type="chain" id="PRO_5047469103" evidence="1">
    <location>
        <begin position="30"/>
        <end position="437"/>
    </location>
</feature>
<proteinExistence type="predicted"/>
<dbReference type="PANTHER" id="PTHR15730:SF5">
    <property type="entry name" value="SI:CH211-210B2.2-RELATED"/>
    <property type="match status" value="1"/>
</dbReference>
<gene>
    <name evidence="3" type="ORF">M4V62_07505</name>
</gene>
<protein>
    <submittedName>
        <fullName evidence="3">M60 family metallopeptidase</fullName>
    </submittedName>
</protein>
<name>A0ABY4PMB1_9ACTN</name>
<dbReference type="Proteomes" id="UP000829992">
    <property type="component" value="Chromosome"/>
</dbReference>
<dbReference type="EMBL" id="CP097289">
    <property type="protein sequence ID" value="UQT54953.1"/>
    <property type="molecule type" value="Genomic_DNA"/>
</dbReference>
<evidence type="ECO:0000256" key="1">
    <source>
        <dbReference type="SAM" id="SignalP"/>
    </source>
</evidence>
<dbReference type="PROSITE" id="PS51723">
    <property type="entry name" value="PEPTIDASE_M60"/>
    <property type="match status" value="1"/>
</dbReference>
<accession>A0ABY4PMB1</accession>
<evidence type="ECO:0000313" key="3">
    <source>
        <dbReference type="EMBL" id="UQT54953.1"/>
    </source>
</evidence>
<sequence>MRSTPPRRTVLTGLSALAGAALLPSPARAAGRARPRAAAAITLTARASAESQRIRLGAAQRASDFFTTAAHAPANTPVTVTVSAPDGVLPTLYVGIPDYYATPNAPRAYALTSGANTVTDPHGGPIHLTLTGSGERATVTIGTGSVPMPTFVHGSTSESAFQAQLDSATASGYVQLRSAHAIVTLARATALQYRTEDHAALLDTYEQLLTSHATFSGLSGSTGTHARNPLPYHFVNVTKVASGVGAYATHGYTGYPSGAMAYIAGVNGLRTGGWGMYHELGHQHQQFAYKPGALTEVTCNLYSLAAQRTLGQTSRLLTKDSGGKDVYDLAFTARDSGTEYTALDVWQKLVPLWQLRLAFGTGVWPELHRLIRTDNPASAADADRYDNLAVYASRAAGRDLSEFFVTKWRFPLTASGKARITALGLNKPSVDASTYRE</sequence>
<keyword evidence="4" id="KW-1185">Reference proteome</keyword>
<reference evidence="3 4" key="1">
    <citation type="submission" date="2022-05" db="EMBL/GenBank/DDBJ databases">
        <authorList>
            <person name="Zhou X."/>
            <person name="Li K."/>
            <person name="Man Y."/>
        </authorList>
    </citation>
    <scope>NUCLEOTIDE SEQUENCE [LARGE SCALE GENOMIC DNA]</scope>
    <source>
        <strain evidence="3 4">MS405</strain>
    </source>
</reference>
<dbReference type="InterPro" id="IPR031161">
    <property type="entry name" value="Peptidase_M60_dom"/>
</dbReference>
<dbReference type="InterPro" id="IPR051244">
    <property type="entry name" value="TCAF"/>
</dbReference>
<feature type="domain" description="Peptidase M60" evidence="2">
    <location>
        <begin position="63"/>
        <end position="360"/>
    </location>
</feature>
<dbReference type="InterPro" id="IPR042279">
    <property type="entry name" value="Pep_M60_3"/>
</dbReference>
<dbReference type="Gene3D" id="2.60.120.1250">
    <property type="entry name" value="Peptidase M60, enhancin-like domain 1"/>
    <property type="match status" value="1"/>
</dbReference>
<evidence type="ECO:0000313" key="4">
    <source>
        <dbReference type="Proteomes" id="UP000829992"/>
    </source>
</evidence>
<evidence type="ECO:0000259" key="2">
    <source>
        <dbReference type="PROSITE" id="PS51723"/>
    </source>
</evidence>
<dbReference type="Pfam" id="PF13402">
    <property type="entry name" value="Peptidase_M60"/>
    <property type="match status" value="1"/>
</dbReference>
<dbReference type="RefSeq" id="WP_249586444.1">
    <property type="nucleotide sequence ID" value="NZ_BAAAQL010000008.1"/>
</dbReference>
<organism evidence="3 4">
    <name type="scientific">Streptomyces durmitorensis</name>
    <dbReference type="NCBI Taxonomy" id="319947"/>
    <lineage>
        <taxon>Bacteria</taxon>
        <taxon>Bacillati</taxon>
        <taxon>Actinomycetota</taxon>
        <taxon>Actinomycetes</taxon>
        <taxon>Kitasatosporales</taxon>
        <taxon>Streptomycetaceae</taxon>
        <taxon>Streptomyces</taxon>
    </lineage>
</organism>
<dbReference type="Gene3D" id="3.40.390.80">
    <property type="entry name" value="Peptidase M60, enhancin-like domain 2"/>
    <property type="match status" value="1"/>
</dbReference>
<dbReference type="PROSITE" id="PS51318">
    <property type="entry name" value="TAT"/>
    <property type="match status" value="1"/>
</dbReference>
<keyword evidence="1" id="KW-0732">Signal</keyword>
<dbReference type="PANTHER" id="PTHR15730">
    <property type="entry name" value="EXPERIMENTAL AUTOIMMUNE PROSTATITIS ANTIGEN 2-RELATED"/>
    <property type="match status" value="1"/>
</dbReference>
<dbReference type="Gene3D" id="1.10.390.30">
    <property type="entry name" value="Peptidase M60, enhancin-like domain 3"/>
    <property type="match status" value="1"/>
</dbReference>
<dbReference type="SMART" id="SM01276">
    <property type="entry name" value="M60-like"/>
    <property type="match status" value="1"/>
</dbReference>
<feature type="signal peptide" evidence="1">
    <location>
        <begin position="1"/>
        <end position="29"/>
    </location>
</feature>